<reference evidence="2" key="1">
    <citation type="submission" date="2011-05" db="EMBL/GenBank/DDBJ databases">
        <title>Insights into the evolution of the great apes provided by the gorilla genome.</title>
        <authorList>
            <person name="Scally A."/>
        </authorList>
    </citation>
    <scope>NUCLEOTIDE SEQUENCE [LARGE SCALE GENOMIC DNA]</scope>
</reference>
<dbReference type="PANTHER" id="PTHR14593:SF5">
    <property type="entry name" value="WD REPEAT-CONTAINING PROTEIN 11"/>
    <property type="match status" value="1"/>
</dbReference>
<dbReference type="Bgee" id="ENSGGOG00000003069">
    <property type="expression patterns" value="Expressed in cerebellum and 6 other cell types or tissues"/>
</dbReference>
<organism evidence="1 2">
    <name type="scientific">Gorilla gorilla gorilla</name>
    <name type="common">Western lowland gorilla</name>
    <dbReference type="NCBI Taxonomy" id="9595"/>
    <lineage>
        <taxon>Eukaryota</taxon>
        <taxon>Metazoa</taxon>
        <taxon>Chordata</taxon>
        <taxon>Craniata</taxon>
        <taxon>Vertebrata</taxon>
        <taxon>Euteleostomi</taxon>
        <taxon>Mammalia</taxon>
        <taxon>Eutheria</taxon>
        <taxon>Euarchontoglires</taxon>
        <taxon>Primates</taxon>
        <taxon>Haplorrhini</taxon>
        <taxon>Catarrhini</taxon>
        <taxon>Hominidae</taxon>
        <taxon>Gorilla</taxon>
    </lineage>
</organism>
<dbReference type="GeneTree" id="ENSGT00390000004068"/>
<gene>
    <name evidence="1" type="primary">WDR11</name>
</gene>
<dbReference type="PANTHER" id="PTHR14593">
    <property type="entry name" value="WD REPEAT-CONTAINING PROTEIN 11"/>
    <property type="match status" value="1"/>
</dbReference>
<dbReference type="EMBL" id="CABD030076485">
    <property type="status" value="NOT_ANNOTATED_CDS"/>
    <property type="molecule type" value="Genomic_DNA"/>
</dbReference>
<dbReference type="AlphaFoldDB" id="A0A2I2ZE02"/>
<proteinExistence type="predicted"/>
<evidence type="ECO:0000313" key="2">
    <source>
        <dbReference type="Proteomes" id="UP000001519"/>
    </source>
</evidence>
<dbReference type="InterPro" id="IPR039694">
    <property type="entry name" value="WDR11"/>
</dbReference>
<reference evidence="1 2" key="2">
    <citation type="journal article" date="2012" name="Nature">
        <title>Insights into hominid evolution from the gorilla genome sequence.</title>
        <authorList>
            <person name="Scally A."/>
            <person name="Dutheil J.Y."/>
            <person name="Hillier L.W."/>
            <person name="Jordan G.E."/>
            <person name="Goodhead I."/>
            <person name="Herrero J."/>
            <person name="Hobolth A."/>
            <person name="Lappalainen T."/>
            <person name="Mailund T."/>
            <person name="Marques-Bonet T."/>
            <person name="McCarthy S."/>
            <person name="Montgomery S.H."/>
            <person name="Schwalie P.C."/>
            <person name="Tang Y.A."/>
            <person name="Ward M.C."/>
            <person name="Xue Y."/>
            <person name="Yngvadottir B."/>
            <person name="Alkan C."/>
            <person name="Andersen L.N."/>
            <person name="Ayub Q."/>
            <person name="Ball E.V."/>
            <person name="Beal K."/>
            <person name="Bradley B.J."/>
            <person name="Chen Y."/>
            <person name="Clee C.M."/>
            <person name="Fitzgerald S."/>
            <person name="Graves T.A."/>
            <person name="Gu Y."/>
            <person name="Heath P."/>
            <person name="Heger A."/>
            <person name="Karakoc E."/>
            <person name="Kolb-Kokocinski A."/>
            <person name="Laird G.K."/>
            <person name="Lunter G."/>
            <person name="Meader S."/>
            <person name="Mort M."/>
            <person name="Mullikin J.C."/>
            <person name="Munch K."/>
            <person name="O'Connor T.D."/>
            <person name="Phillips A.D."/>
            <person name="Prado-Martinez J."/>
            <person name="Rogers A.S."/>
            <person name="Sajjadian S."/>
            <person name="Schmidt D."/>
            <person name="Shaw K."/>
            <person name="Simpson J.T."/>
            <person name="Stenson P.D."/>
            <person name="Turner D.J."/>
            <person name="Vigilant L."/>
            <person name="Vilella A.J."/>
            <person name="Whitener W."/>
            <person name="Zhu B."/>
            <person name="Cooper D.N."/>
            <person name="de Jong P."/>
            <person name="Dermitzakis E.T."/>
            <person name="Eichler E.E."/>
            <person name="Flicek P."/>
            <person name="Goldman N."/>
            <person name="Mundy N.I."/>
            <person name="Ning Z."/>
            <person name="Odom D.T."/>
            <person name="Ponting C.P."/>
            <person name="Quail M.A."/>
            <person name="Ryder O.A."/>
            <person name="Searle S.M."/>
            <person name="Warren W.C."/>
            <person name="Wilson R.K."/>
            <person name="Schierup M.H."/>
            <person name="Rogers J."/>
            <person name="Tyler-Smith C."/>
            <person name="Durbin R."/>
        </authorList>
    </citation>
    <scope>NUCLEOTIDE SEQUENCE [LARGE SCALE GENOMIC DNA]</scope>
</reference>
<reference evidence="1" key="3">
    <citation type="submission" date="2025-08" db="UniProtKB">
        <authorList>
            <consortium name="Ensembl"/>
        </authorList>
    </citation>
    <scope>IDENTIFICATION</scope>
</reference>
<protein>
    <submittedName>
        <fullName evidence="1">WD repeat domain 11</fullName>
    </submittedName>
</protein>
<sequence>MLPYTVNFKVSARTLTGALNAHNKAAVDWGWQGLIAYGCHSLVVVIDSITAQTLQVLENAPQVPADGTAFRTACTTVCYSYVSTVDHKKHQDVSATAGCW</sequence>
<dbReference type="Ensembl" id="ENSGGOT00000065580.1">
    <property type="protein sequence ID" value="ENSGGOP00000045230.1"/>
    <property type="gene ID" value="ENSGGOG00000003069.3"/>
</dbReference>
<dbReference type="Proteomes" id="UP000001519">
    <property type="component" value="Chromosome 10"/>
</dbReference>
<dbReference type="EMBL" id="CABD030076484">
    <property type="status" value="NOT_ANNOTATED_CDS"/>
    <property type="molecule type" value="Genomic_DNA"/>
</dbReference>
<keyword evidence="2" id="KW-1185">Reference proteome</keyword>
<reference evidence="1" key="4">
    <citation type="submission" date="2025-09" db="UniProtKB">
        <authorList>
            <consortium name="Ensembl"/>
        </authorList>
    </citation>
    <scope>IDENTIFICATION</scope>
</reference>
<name>A0A2I2ZE02_GORGO</name>
<evidence type="ECO:0000313" key="1">
    <source>
        <dbReference type="Ensembl" id="ENSGGOP00000045230.1"/>
    </source>
</evidence>
<accession>A0A2I2ZE02</accession>